<dbReference type="AlphaFoldDB" id="A0A848LFP5"/>
<name>A0A848LFP5_9BACT</name>
<dbReference type="RefSeq" id="WP_169345201.1">
    <property type="nucleotide sequence ID" value="NZ_JABBJJ010000051.1"/>
</dbReference>
<evidence type="ECO:0008006" key="4">
    <source>
        <dbReference type="Google" id="ProtNLM"/>
    </source>
</evidence>
<evidence type="ECO:0000313" key="3">
    <source>
        <dbReference type="Proteomes" id="UP000518300"/>
    </source>
</evidence>
<comment type="caution">
    <text evidence="2">The sequence shown here is derived from an EMBL/GenBank/DDBJ whole genome shotgun (WGS) entry which is preliminary data.</text>
</comment>
<keyword evidence="1" id="KW-0732">Signal</keyword>
<reference evidence="2 3" key="1">
    <citation type="submission" date="2020-04" db="EMBL/GenBank/DDBJ databases">
        <title>Draft genome of Pyxidicoccus fallax type strain.</title>
        <authorList>
            <person name="Whitworth D.E."/>
        </authorList>
    </citation>
    <scope>NUCLEOTIDE SEQUENCE [LARGE SCALE GENOMIC DNA]</scope>
    <source>
        <strain evidence="2 3">DSM 14698</strain>
    </source>
</reference>
<evidence type="ECO:0000313" key="2">
    <source>
        <dbReference type="EMBL" id="NMO15913.1"/>
    </source>
</evidence>
<feature type="chain" id="PRO_5032817221" description="Lipoprotein" evidence="1">
    <location>
        <begin position="27"/>
        <end position="442"/>
    </location>
</feature>
<keyword evidence="3" id="KW-1185">Reference proteome</keyword>
<gene>
    <name evidence="2" type="ORF">HG543_13780</name>
</gene>
<proteinExistence type="predicted"/>
<protein>
    <recommendedName>
        <fullName evidence="4">Lipoprotein</fullName>
    </recommendedName>
</protein>
<feature type="signal peptide" evidence="1">
    <location>
        <begin position="1"/>
        <end position="26"/>
    </location>
</feature>
<dbReference type="EMBL" id="JABBJJ010000051">
    <property type="protein sequence ID" value="NMO15913.1"/>
    <property type="molecule type" value="Genomic_DNA"/>
</dbReference>
<evidence type="ECO:0000256" key="1">
    <source>
        <dbReference type="SAM" id="SignalP"/>
    </source>
</evidence>
<sequence length="442" mass="48547">MRRGTRRWCQGLVLGGLLVGSPGLTAAPDGGTSARAASPSRTSGAERAAERQFLAWLEPRAAEARLEVRTLWRGDLDGDRVPERVALLCSKVEDEALSFWYVIEKSPSVRWLLTQERNSGRCVRSEEEEQGADRPDAGALTSMPWLALGSTIELQDGYSRWDARVRVALRDGRPSLVAAAGSSHDMVKAYGYEQDWERLRFEAWQHEIGEEQPRPGASALIPVLVRAQPLPPTVNRVTFGKEHWSGEADASLRVSALRERPDSVRVRVEVRDDVARPVPVGADTARFLAADHLELWWRMADDVSCDTSKKADCAVRQLGLALREDGGVEARWLFPEKTPAALPEVELHEGRVEVVLPVGLLGLGTVVSSQRVAFTVAFSDSDASPYGQQTLVATSPLRWGVPATFGMLVFNVDGRRYPTPDSADDVAVEARRLEGDAPLRGE</sequence>
<dbReference type="Proteomes" id="UP000518300">
    <property type="component" value="Unassembled WGS sequence"/>
</dbReference>
<organism evidence="2 3">
    <name type="scientific">Pyxidicoccus fallax</name>
    <dbReference type="NCBI Taxonomy" id="394095"/>
    <lineage>
        <taxon>Bacteria</taxon>
        <taxon>Pseudomonadati</taxon>
        <taxon>Myxococcota</taxon>
        <taxon>Myxococcia</taxon>
        <taxon>Myxococcales</taxon>
        <taxon>Cystobacterineae</taxon>
        <taxon>Myxococcaceae</taxon>
        <taxon>Pyxidicoccus</taxon>
    </lineage>
</organism>
<accession>A0A848LFP5</accession>